<dbReference type="InterPro" id="IPR050221">
    <property type="entry name" value="26S_Proteasome_ATPase"/>
</dbReference>
<accession>A0A8S1R7S0</accession>
<comment type="caution">
    <text evidence="4">The sequence shown here is derived from an EMBL/GenBank/DDBJ whole genome shotgun (WGS) entry which is preliminary data.</text>
</comment>
<evidence type="ECO:0000313" key="5">
    <source>
        <dbReference type="Proteomes" id="UP000692954"/>
    </source>
</evidence>
<keyword evidence="1" id="KW-0547">Nucleotide-binding</keyword>
<keyword evidence="3" id="KW-1133">Transmembrane helix</keyword>
<sequence>MNEKQCQNNSFNINQIFLYLRLLRNQQIQRNELDSLVRFRKEEIIISMLVMLLNIEEKIKKNMYLHLIRVIQNENLILKLVSQVIHNFSISCTNKSRSIGFINESRQRQKKEVIELLIKHYQIFESLEIAQPKGVLLYGTPSTDKTFLVRAIALFIMILHLLEQLDLISMKIYWRQQEELIEEKLLNFYLVLLRLNLQLFLQKIVCLHLENQEFIITQEDFEISDAKVMKKDIEKIIWLSIKCLSDFYLFIYTILLLFLMIQPKVLTQLLTQCQNEFKVQSIFVAATVDGQMIAQVGQTQHQLPQFSTLSIFFDDCKEIGNIQLSQNIKLNYVFVEIEDQSIVLSNFQNLFTLGIASSQNVGMLVLYMNKLHRQLEKIIK</sequence>
<organism evidence="4 5">
    <name type="scientific">Paramecium sonneborni</name>
    <dbReference type="NCBI Taxonomy" id="65129"/>
    <lineage>
        <taxon>Eukaryota</taxon>
        <taxon>Sar</taxon>
        <taxon>Alveolata</taxon>
        <taxon>Ciliophora</taxon>
        <taxon>Intramacronucleata</taxon>
        <taxon>Oligohymenophorea</taxon>
        <taxon>Peniculida</taxon>
        <taxon>Parameciidae</taxon>
        <taxon>Paramecium</taxon>
    </lineage>
</organism>
<keyword evidence="2" id="KW-0067">ATP-binding</keyword>
<dbReference type="OrthoDB" id="286579at2759"/>
<dbReference type="GO" id="GO:0005524">
    <property type="term" value="F:ATP binding"/>
    <property type="evidence" value="ECO:0007669"/>
    <property type="project" value="UniProtKB-KW"/>
</dbReference>
<gene>
    <name evidence="4" type="ORF">PSON_ATCC_30995.1.T1440069</name>
</gene>
<dbReference type="EMBL" id="CAJJDN010000144">
    <property type="protein sequence ID" value="CAD8123359.1"/>
    <property type="molecule type" value="Genomic_DNA"/>
</dbReference>
<protein>
    <submittedName>
        <fullName evidence="4">Uncharacterized protein</fullName>
    </submittedName>
</protein>
<proteinExistence type="predicted"/>
<name>A0A8S1R7S0_9CILI</name>
<keyword evidence="3" id="KW-0472">Membrane</keyword>
<evidence type="ECO:0000256" key="1">
    <source>
        <dbReference type="ARBA" id="ARBA00022741"/>
    </source>
</evidence>
<dbReference type="Proteomes" id="UP000692954">
    <property type="component" value="Unassembled WGS sequence"/>
</dbReference>
<evidence type="ECO:0000256" key="3">
    <source>
        <dbReference type="SAM" id="Phobius"/>
    </source>
</evidence>
<evidence type="ECO:0000256" key="2">
    <source>
        <dbReference type="ARBA" id="ARBA00022840"/>
    </source>
</evidence>
<dbReference type="AlphaFoldDB" id="A0A8S1R7S0"/>
<feature type="transmembrane region" description="Helical" evidence="3">
    <location>
        <begin position="236"/>
        <end position="261"/>
    </location>
</feature>
<keyword evidence="5" id="KW-1185">Reference proteome</keyword>
<evidence type="ECO:0000313" key="4">
    <source>
        <dbReference type="EMBL" id="CAD8123359.1"/>
    </source>
</evidence>
<reference evidence="4" key="1">
    <citation type="submission" date="2021-01" db="EMBL/GenBank/DDBJ databases">
        <authorList>
            <consortium name="Genoscope - CEA"/>
            <person name="William W."/>
        </authorList>
    </citation>
    <scope>NUCLEOTIDE SEQUENCE</scope>
</reference>
<keyword evidence="3" id="KW-0812">Transmembrane</keyword>
<dbReference type="PANTHER" id="PTHR23073">
    <property type="entry name" value="26S PROTEASOME REGULATORY SUBUNIT"/>
    <property type="match status" value="1"/>
</dbReference>